<feature type="non-terminal residue" evidence="1">
    <location>
        <position position="32"/>
    </location>
</feature>
<accession>A0A392TWJ3</accession>
<reference evidence="1 2" key="1">
    <citation type="journal article" date="2018" name="Front. Plant Sci.">
        <title>Red Clover (Trifolium pratense) and Zigzag Clover (T. medium) - A Picture of Genomic Similarities and Differences.</title>
        <authorList>
            <person name="Dluhosova J."/>
            <person name="Istvanek J."/>
            <person name="Nedelnik J."/>
            <person name="Repkova J."/>
        </authorList>
    </citation>
    <scope>NUCLEOTIDE SEQUENCE [LARGE SCALE GENOMIC DNA]</scope>
    <source>
        <strain evidence="2">cv. 10/8</strain>
        <tissue evidence="1">Leaf</tissue>
    </source>
</reference>
<proteinExistence type="predicted"/>
<keyword evidence="2" id="KW-1185">Reference proteome</keyword>
<dbReference type="Proteomes" id="UP000265520">
    <property type="component" value="Unassembled WGS sequence"/>
</dbReference>
<comment type="caution">
    <text evidence="1">The sequence shown here is derived from an EMBL/GenBank/DDBJ whole genome shotgun (WGS) entry which is preliminary data.</text>
</comment>
<name>A0A392TWJ3_9FABA</name>
<sequence>MAEARKVYPEEVELLGRLPSSLCGGLCDISIL</sequence>
<evidence type="ECO:0000313" key="2">
    <source>
        <dbReference type="Proteomes" id="UP000265520"/>
    </source>
</evidence>
<protein>
    <submittedName>
        <fullName evidence="1">Uncharacterized protein</fullName>
    </submittedName>
</protein>
<evidence type="ECO:0000313" key="1">
    <source>
        <dbReference type="EMBL" id="MCI65258.1"/>
    </source>
</evidence>
<organism evidence="1 2">
    <name type="scientific">Trifolium medium</name>
    <dbReference type="NCBI Taxonomy" id="97028"/>
    <lineage>
        <taxon>Eukaryota</taxon>
        <taxon>Viridiplantae</taxon>
        <taxon>Streptophyta</taxon>
        <taxon>Embryophyta</taxon>
        <taxon>Tracheophyta</taxon>
        <taxon>Spermatophyta</taxon>
        <taxon>Magnoliopsida</taxon>
        <taxon>eudicotyledons</taxon>
        <taxon>Gunneridae</taxon>
        <taxon>Pentapetalae</taxon>
        <taxon>rosids</taxon>
        <taxon>fabids</taxon>
        <taxon>Fabales</taxon>
        <taxon>Fabaceae</taxon>
        <taxon>Papilionoideae</taxon>
        <taxon>50 kb inversion clade</taxon>
        <taxon>NPAAA clade</taxon>
        <taxon>Hologalegina</taxon>
        <taxon>IRL clade</taxon>
        <taxon>Trifolieae</taxon>
        <taxon>Trifolium</taxon>
    </lineage>
</organism>
<dbReference type="AlphaFoldDB" id="A0A392TWJ3"/>
<dbReference type="EMBL" id="LXQA010672357">
    <property type="protein sequence ID" value="MCI65258.1"/>
    <property type="molecule type" value="Genomic_DNA"/>
</dbReference>